<dbReference type="SUPFAM" id="SSF51735">
    <property type="entry name" value="NAD(P)-binding Rossmann-fold domains"/>
    <property type="match status" value="1"/>
</dbReference>
<protein>
    <submittedName>
        <fullName evidence="5">D-xylose 1-dehydrogenase (NADP(+)) 2</fullName>
        <ecNumber evidence="5">1.1.1.179</ecNumber>
    </submittedName>
</protein>
<dbReference type="InterPro" id="IPR055170">
    <property type="entry name" value="GFO_IDH_MocA-like_dom"/>
</dbReference>
<dbReference type="RefSeq" id="WP_066384980.1">
    <property type="nucleotide sequence ID" value="NZ_LTAZ01000013.1"/>
</dbReference>
<name>A0A151A9V4_9EURY</name>
<dbReference type="Gene3D" id="3.40.50.720">
    <property type="entry name" value="NAD(P)-binding Rossmann-like Domain"/>
    <property type="match status" value="1"/>
</dbReference>
<evidence type="ECO:0000256" key="2">
    <source>
        <dbReference type="SAM" id="MobiDB-lite"/>
    </source>
</evidence>
<dbReference type="GO" id="GO:0047837">
    <property type="term" value="F:D-xylose 1-dehydrogenase (NADP+) activity"/>
    <property type="evidence" value="ECO:0007669"/>
    <property type="project" value="UniProtKB-EC"/>
</dbReference>
<dbReference type="GO" id="GO:0000166">
    <property type="term" value="F:nucleotide binding"/>
    <property type="evidence" value="ECO:0007669"/>
    <property type="project" value="InterPro"/>
</dbReference>
<reference evidence="5 6" key="1">
    <citation type="submission" date="2016-02" db="EMBL/GenBank/DDBJ databases">
        <title>Genome sequence of Halalkalicoccus paucihalophilus DSM 24557.</title>
        <authorList>
            <person name="Poehlein A."/>
            <person name="Daniel R."/>
        </authorList>
    </citation>
    <scope>NUCLEOTIDE SEQUENCE [LARGE SCALE GENOMIC DNA]</scope>
    <source>
        <strain evidence="5 6">DSM 24557</strain>
    </source>
</reference>
<evidence type="ECO:0000259" key="3">
    <source>
        <dbReference type="Pfam" id="PF01408"/>
    </source>
</evidence>
<feature type="region of interest" description="Disordered" evidence="2">
    <location>
        <begin position="326"/>
        <end position="346"/>
    </location>
</feature>
<evidence type="ECO:0000313" key="6">
    <source>
        <dbReference type="Proteomes" id="UP000075321"/>
    </source>
</evidence>
<evidence type="ECO:0000256" key="1">
    <source>
        <dbReference type="ARBA" id="ARBA00023002"/>
    </source>
</evidence>
<proteinExistence type="predicted"/>
<dbReference type="PATRIC" id="fig|1008153.3.peg.3655"/>
<dbReference type="Pfam" id="PF01408">
    <property type="entry name" value="GFO_IDH_MocA"/>
    <property type="match status" value="1"/>
</dbReference>
<dbReference type="InterPro" id="IPR036291">
    <property type="entry name" value="NAD(P)-bd_dom_sf"/>
</dbReference>
<organism evidence="5 6">
    <name type="scientific">Halalkalicoccus paucihalophilus</name>
    <dbReference type="NCBI Taxonomy" id="1008153"/>
    <lineage>
        <taxon>Archaea</taxon>
        <taxon>Methanobacteriati</taxon>
        <taxon>Methanobacteriota</taxon>
        <taxon>Stenosarchaea group</taxon>
        <taxon>Halobacteria</taxon>
        <taxon>Halobacteriales</taxon>
        <taxon>Halococcaceae</taxon>
        <taxon>Halalkalicoccus</taxon>
    </lineage>
</organism>
<dbReference type="PANTHER" id="PTHR43818:SF11">
    <property type="entry name" value="BCDNA.GH03377"/>
    <property type="match status" value="1"/>
</dbReference>
<keyword evidence="6" id="KW-1185">Reference proteome</keyword>
<feature type="domain" description="GFO/IDH/MocA-like oxidoreductase" evidence="4">
    <location>
        <begin position="131"/>
        <end position="253"/>
    </location>
</feature>
<accession>A0A151A9V4</accession>
<evidence type="ECO:0000259" key="4">
    <source>
        <dbReference type="Pfam" id="PF22725"/>
    </source>
</evidence>
<gene>
    <name evidence="5" type="ORF">HAPAU_34690</name>
</gene>
<dbReference type="InterPro" id="IPR050463">
    <property type="entry name" value="Gfo/Idh/MocA_oxidrdct_glycsds"/>
</dbReference>
<dbReference type="Pfam" id="PF22725">
    <property type="entry name" value="GFO_IDH_MocA_C3"/>
    <property type="match status" value="1"/>
</dbReference>
<comment type="caution">
    <text evidence="5">The sequence shown here is derived from an EMBL/GenBank/DDBJ whole genome shotgun (WGS) entry which is preliminary data.</text>
</comment>
<dbReference type="OrthoDB" id="25239at2157"/>
<dbReference type="SUPFAM" id="SSF55347">
    <property type="entry name" value="Glyceraldehyde-3-phosphate dehydrogenase-like, C-terminal domain"/>
    <property type="match status" value="1"/>
</dbReference>
<dbReference type="PANTHER" id="PTHR43818">
    <property type="entry name" value="BCDNA.GH03377"/>
    <property type="match status" value="1"/>
</dbReference>
<dbReference type="Proteomes" id="UP000075321">
    <property type="component" value="Unassembled WGS sequence"/>
</dbReference>
<keyword evidence="1 5" id="KW-0560">Oxidoreductase</keyword>
<dbReference type="EMBL" id="LTAZ01000013">
    <property type="protein sequence ID" value="KYH24486.1"/>
    <property type="molecule type" value="Genomic_DNA"/>
</dbReference>
<dbReference type="AlphaFoldDB" id="A0A151A9V4"/>
<dbReference type="InterPro" id="IPR000683">
    <property type="entry name" value="Gfo/Idh/MocA-like_OxRdtase_N"/>
</dbReference>
<dbReference type="Gene3D" id="3.30.360.10">
    <property type="entry name" value="Dihydrodipicolinate Reductase, domain 2"/>
    <property type="match status" value="1"/>
</dbReference>
<feature type="domain" description="Gfo/Idh/MocA-like oxidoreductase N-terminal" evidence="3">
    <location>
        <begin position="7"/>
        <end position="122"/>
    </location>
</feature>
<evidence type="ECO:0000313" key="5">
    <source>
        <dbReference type="EMBL" id="KYH24486.1"/>
    </source>
</evidence>
<dbReference type="EC" id="1.1.1.179" evidence="5"/>
<sequence length="346" mass="36067">MATDTPVRVGIVGLGTIGQIHANRIDTLGGELAGADVDPGARATFEDEFGAPTYPDHEALFESGVDAVIVGVPNGVHERVAVDALESGVDVLIEKPLAHTVESARRIADAARDADGFCMVGFTMRYSGQTERVRALRDAGEFGSLSHVDVTYLRRGGVPGSGDGWFTNQDLAGGGVLMDLGVHVIDLALHVLDYPDVIEVSGTVRSEHGEYAVDDSATGLLRLADGRTISIDVSWHGTCAPERSCVVRGSEAGAAFVVGESELSLVSADAGEPVESVSVSGTDMHLAEDREFVEAVAGNREPPAGIIEEALTVQRVIDALYESSASGTAIRPDSQGTSIDGEGENG</sequence>